<dbReference type="SUPFAM" id="SSF53474">
    <property type="entry name" value="alpha/beta-Hydrolases"/>
    <property type="match status" value="1"/>
</dbReference>
<dbReference type="RefSeq" id="WP_382166862.1">
    <property type="nucleotide sequence ID" value="NZ_JBHTBR010000004.1"/>
</dbReference>
<evidence type="ECO:0000259" key="1">
    <source>
        <dbReference type="Pfam" id="PF00561"/>
    </source>
</evidence>
<organism evidence="2 3">
    <name type="scientific">Hirschia litorea</name>
    <dbReference type="NCBI Taxonomy" id="1199156"/>
    <lineage>
        <taxon>Bacteria</taxon>
        <taxon>Pseudomonadati</taxon>
        <taxon>Pseudomonadota</taxon>
        <taxon>Alphaproteobacteria</taxon>
        <taxon>Hyphomonadales</taxon>
        <taxon>Hyphomonadaceae</taxon>
        <taxon>Hirschia</taxon>
    </lineage>
</organism>
<reference evidence="3" key="1">
    <citation type="journal article" date="2019" name="Int. J. Syst. Evol. Microbiol.">
        <title>The Global Catalogue of Microorganisms (GCM) 10K type strain sequencing project: providing services to taxonomists for standard genome sequencing and annotation.</title>
        <authorList>
            <consortium name="The Broad Institute Genomics Platform"/>
            <consortium name="The Broad Institute Genome Sequencing Center for Infectious Disease"/>
            <person name="Wu L."/>
            <person name="Ma J."/>
        </authorList>
    </citation>
    <scope>NUCLEOTIDE SEQUENCE [LARGE SCALE GENOMIC DNA]</scope>
    <source>
        <strain evidence="3">CCUG 51308</strain>
    </source>
</reference>
<gene>
    <name evidence="2" type="ORF">ACFQS8_08355</name>
</gene>
<dbReference type="Gene3D" id="3.40.50.1820">
    <property type="entry name" value="alpha/beta hydrolase"/>
    <property type="match status" value="1"/>
</dbReference>
<proteinExistence type="predicted"/>
<dbReference type="EMBL" id="JBHTBR010000004">
    <property type="protein sequence ID" value="MFC7291624.1"/>
    <property type="molecule type" value="Genomic_DNA"/>
</dbReference>
<feature type="domain" description="AB hydrolase-1" evidence="1">
    <location>
        <begin position="132"/>
        <end position="222"/>
    </location>
</feature>
<sequence>MTYNFKKIGVGVMALLGSAGCTITMSDDAIFNPPKWKDIALTADELKFVDEAKLTSEASKLLQQSQFKNILPATIKHGFIDAEDERIAYSLISANEKSGYSDRPLILSCYGSGGDRPNHGVYYAEKLLPWGDVLQFDYPGYGDSSGEPSIAAVKKITPAIVELANEFSGDRQLIFWGHSLGGFVCPHMAAISPKFDGFVYETTALSAEEAAKVWKPWFLRMIPFIKLEPAQSDQEGDNATPLAGFAAPILVLSGGKDKILPAWLSQSLADALERQGNDVTYLHFEKGTHINVPLQPDFVERAAPFFDRVKSTRGGAVAAE</sequence>
<name>A0ABW2IKS5_9PROT</name>
<dbReference type="EC" id="3.4.-.-" evidence="2"/>
<dbReference type="PROSITE" id="PS51257">
    <property type="entry name" value="PROKAR_LIPOPROTEIN"/>
    <property type="match status" value="1"/>
</dbReference>
<keyword evidence="2" id="KW-0378">Hydrolase</keyword>
<dbReference type="GO" id="GO:0016787">
    <property type="term" value="F:hydrolase activity"/>
    <property type="evidence" value="ECO:0007669"/>
    <property type="project" value="UniProtKB-KW"/>
</dbReference>
<dbReference type="Proteomes" id="UP001596492">
    <property type="component" value="Unassembled WGS sequence"/>
</dbReference>
<evidence type="ECO:0000313" key="3">
    <source>
        <dbReference type="Proteomes" id="UP001596492"/>
    </source>
</evidence>
<keyword evidence="3" id="KW-1185">Reference proteome</keyword>
<dbReference type="PANTHER" id="PTHR12277">
    <property type="entry name" value="ALPHA/BETA HYDROLASE DOMAIN-CONTAINING PROTEIN"/>
    <property type="match status" value="1"/>
</dbReference>
<evidence type="ECO:0000313" key="2">
    <source>
        <dbReference type="EMBL" id="MFC7291624.1"/>
    </source>
</evidence>
<accession>A0ABW2IKS5</accession>
<comment type="caution">
    <text evidence="2">The sequence shown here is derived from an EMBL/GenBank/DDBJ whole genome shotgun (WGS) entry which is preliminary data.</text>
</comment>
<dbReference type="InterPro" id="IPR000073">
    <property type="entry name" value="AB_hydrolase_1"/>
</dbReference>
<protein>
    <submittedName>
        <fullName evidence="2">Alpha/beta hydrolase family protein</fullName>
        <ecNumber evidence="2">3.4.-.-</ecNumber>
    </submittedName>
</protein>
<dbReference type="Pfam" id="PF00561">
    <property type="entry name" value="Abhydrolase_1"/>
    <property type="match status" value="1"/>
</dbReference>
<dbReference type="InterPro" id="IPR029058">
    <property type="entry name" value="AB_hydrolase_fold"/>
</dbReference>